<dbReference type="EMBL" id="CAKAEH010001194">
    <property type="protein sequence ID" value="CAG9533121.1"/>
    <property type="molecule type" value="Genomic_DNA"/>
</dbReference>
<protein>
    <submittedName>
        <fullName evidence="1">Uncharacterized protein</fullName>
    </submittedName>
</protein>
<gene>
    <name evidence="1" type="ORF">CJOHNSTONI_LOCUS3376</name>
</gene>
<dbReference type="Proteomes" id="UP000746747">
    <property type="component" value="Unassembled WGS sequence"/>
</dbReference>
<evidence type="ECO:0000313" key="2">
    <source>
        <dbReference type="Proteomes" id="UP000746747"/>
    </source>
</evidence>
<organism evidence="1 2">
    <name type="scientific">Cercopithifilaria johnstoni</name>
    <dbReference type="NCBI Taxonomy" id="2874296"/>
    <lineage>
        <taxon>Eukaryota</taxon>
        <taxon>Metazoa</taxon>
        <taxon>Ecdysozoa</taxon>
        <taxon>Nematoda</taxon>
        <taxon>Chromadorea</taxon>
        <taxon>Rhabditida</taxon>
        <taxon>Spirurina</taxon>
        <taxon>Spiruromorpha</taxon>
        <taxon>Filarioidea</taxon>
        <taxon>Onchocercidae</taxon>
        <taxon>Cercopithifilaria</taxon>
    </lineage>
</organism>
<dbReference type="AlphaFoldDB" id="A0A8J2M3W2"/>
<accession>A0A8J2M3W2</accession>
<sequence>MGTVRVGVVCRRVTKVTRVATGSAPATINVYIRKQGKHDVLVIMNCYEVVLELAQSADSRITPLIPLVG</sequence>
<keyword evidence="2" id="KW-1185">Reference proteome</keyword>
<evidence type="ECO:0000313" key="1">
    <source>
        <dbReference type="EMBL" id="CAG9533121.1"/>
    </source>
</evidence>
<reference evidence="1" key="1">
    <citation type="submission" date="2021-09" db="EMBL/GenBank/DDBJ databases">
        <authorList>
            <consortium name="Pathogen Informatics"/>
        </authorList>
    </citation>
    <scope>NUCLEOTIDE SEQUENCE</scope>
</reference>
<comment type="caution">
    <text evidence="1">The sequence shown here is derived from an EMBL/GenBank/DDBJ whole genome shotgun (WGS) entry which is preliminary data.</text>
</comment>
<name>A0A8J2M3W2_9BILA</name>
<proteinExistence type="predicted"/>